<dbReference type="AlphaFoldDB" id="A0A4P9Y2W9"/>
<accession>A0A4P9Y2W9</accession>
<dbReference type="OrthoDB" id="1081007at2759"/>
<dbReference type="PANTHER" id="PTHR11686">
    <property type="entry name" value="GAMMA GLUTAMYL TRANSPEPTIDASE"/>
    <property type="match status" value="1"/>
</dbReference>
<comment type="catalytic activity">
    <reaction evidence="2">
        <text>glutathione + H2O = L-cysteinylglycine + L-glutamate</text>
        <dbReference type="Rhea" id="RHEA:28807"/>
        <dbReference type="ChEBI" id="CHEBI:15377"/>
        <dbReference type="ChEBI" id="CHEBI:29985"/>
        <dbReference type="ChEBI" id="CHEBI:57925"/>
        <dbReference type="ChEBI" id="CHEBI:61694"/>
        <dbReference type="EC" id="3.4.19.13"/>
    </reaction>
</comment>
<gene>
    <name evidence="8" type="ORF">BJ684DRAFT_23116</name>
</gene>
<dbReference type="Gene3D" id="1.10.246.130">
    <property type="match status" value="1"/>
</dbReference>
<feature type="binding site" evidence="7">
    <location>
        <begin position="351"/>
        <end position="353"/>
    </location>
    <ligand>
        <name>L-glutamate</name>
        <dbReference type="ChEBI" id="CHEBI:29985"/>
    </ligand>
</feature>
<feature type="binding site" evidence="7">
    <location>
        <position position="375"/>
    </location>
    <ligand>
        <name>L-glutamate</name>
        <dbReference type="ChEBI" id="CHEBI:29985"/>
    </ligand>
</feature>
<comment type="catalytic activity">
    <reaction evidence="5">
        <text>an N-terminal (5-L-glutamyl)-[peptide] + an alpha-amino acid = 5-L-glutamyl amino acid + an N-terminal L-alpha-aminoacyl-[peptide]</text>
        <dbReference type="Rhea" id="RHEA:23904"/>
        <dbReference type="Rhea" id="RHEA-COMP:9780"/>
        <dbReference type="Rhea" id="RHEA-COMP:9795"/>
        <dbReference type="ChEBI" id="CHEBI:77644"/>
        <dbReference type="ChEBI" id="CHEBI:78597"/>
        <dbReference type="ChEBI" id="CHEBI:78599"/>
        <dbReference type="ChEBI" id="CHEBI:78608"/>
        <dbReference type="EC" id="2.3.2.2"/>
    </reaction>
</comment>
<dbReference type="SUPFAM" id="SSF56235">
    <property type="entry name" value="N-terminal nucleophile aminohydrolases (Ntn hydrolases)"/>
    <property type="match status" value="1"/>
</dbReference>
<evidence type="ECO:0000256" key="7">
    <source>
        <dbReference type="PIRSR" id="PIRSR600101-2"/>
    </source>
</evidence>
<dbReference type="PRINTS" id="PR01210">
    <property type="entry name" value="GGTRANSPTASE"/>
</dbReference>
<feature type="active site" description="Nucleophile" evidence="6">
    <location>
        <position position="333"/>
    </location>
</feature>
<keyword evidence="9" id="KW-1185">Reference proteome</keyword>
<evidence type="ECO:0000313" key="8">
    <source>
        <dbReference type="EMBL" id="RKP12160.1"/>
    </source>
</evidence>
<evidence type="ECO:0000256" key="1">
    <source>
        <dbReference type="ARBA" id="ARBA00001049"/>
    </source>
</evidence>
<evidence type="ECO:0000313" key="9">
    <source>
        <dbReference type="Proteomes" id="UP000267251"/>
    </source>
</evidence>
<comment type="pathway">
    <text evidence="3">Sulfur metabolism; glutathione metabolism.</text>
</comment>
<dbReference type="GO" id="GO:0103068">
    <property type="term" value="F:leukotriene C4 gamma-glutamyl transferase activity"/>
    <property type="evidence" value="ECO:0007669"/>
    <property type="project" value="UniProtKB-EC"/>
</dbReference>
<name>A0A4P9Y2W9_9FUNG</name>
<evidence type="ECO:0000256" key="6">
    <source>
        <dbReference type="PIRSR" id="PIRSR600101-1"/>
    </source>
</evidence>
<dbReference type="InterPro" id="IPR043137">
    <property type="entry name" value="GGT_ssub_C"/>
</dbReference>
<dbReference type="NCBIfam" id="TIGR00066">
    <property type="entry name" value="g_glut_trans"/>
    <property type="match status" value="1"/>
</dbReference>
<comment type="similarity">
    <text evidence="4">Belongs to the gamma-glutamyltransferase family.</text>
</comment>
<dbReference type="GO" id="GO:0036374">
    <property type="term" value="F:glutathione hydrolase activity"/>
    <property type="evidence" value="ECO:0007669"/>
    <property type="project" value="UniProtKB-EC"/>
</dbReference>
<dbReference type="FunFam" id="3.60.20.40:FF:000001">
    <property type="entry name" value="Gamma-glutamyltranspeptidase 1"/>
    <property type="match status" value="1"/>
</dbReference>
<dbReference type="PANTHER" id="PTHR11686:SF9">
    <property type="entry name" value="RE13973P"/>
    <property type="match status" value="1"/>
</dbReference>
<sequence>MHAAVASEHKTCSNIGARVLQDGGSSVDAAIASTICVGSINSFSSGIGGGGFMLIRDANGTSQMIDFRETAPGAASEGMFVKDPVSGIFGPLAIAIPGELRGLEEAHRQYGKLPWNRLFEPSIALNRNGFPITAIISKRLRTPILTDVLLRDPGFKEVFAPNGTLLNEGDICYRPRYAETLEMVSRHGADAFYKGKVAEWMVEDIKQLGGIITLKDLSDYKAVLRKTKSTYYHGRRIITGGEILNILERYNFGREDNASRDLEVHRMVEAFKYGFADRGILGDPGYVKGINQVAEELMRKERSDRIRANISDERTFPMEYYHPKFLAPENHGTMHLSVVDGSNQAVSLMSTVNLYFGSGVMSPKTGVIFNNEMADFSSPNQTNVFDLPASPNNYIHPGKRPMSSGTPTIVEKDGKFEMALGASGGTRIITAVIQVLLNTLDYDMGLADSVEVPRVHHQLYPESLSLEDGFPLSTSKFLEAKGHVLEWAPVEKSQSAIQVVRRLASGIVQAVSDGRKHGLASAI</sequence>
<dbReference type="Pfam" id="PF01019">
    <property type="entry name" value="G_glu_transpept"/>
    <property type="match status" value="1"/>
</dbReference>
<dbReference type="EMBL" id="KZ988455">
    <property type="protein sequence ID" value="RKP12160.1"/>
    <property type="molecule type" value="Genomic_DNA"/>
</dbReference>
<feature type="binding site" evidence="7">
    <location>
        <position position="425"/>
    </location>
    <ligand>
        <name>L-glutamate</name>
        <dbReference type="ChEBI" id="CHEBI:29985"/>
    </ligand>
</feature>
<comment type="catalytic activity">
    <reaction evidence="1">
        <text>an S-substituted glutathione + H2O = an S-substituted L-cysteinylglycine + L-glutamate</text>
        <dbReference type="Rhea" id="RHEA:59468"/>
        <dbReference type="ChEBI" id="CHEBI:15377"/>
        <dbReference type="ChEBI" id="CHEBI:29985"/>
        <dbReference type="ChEBI" id="CHEBI:90779"/>
        <dbReference type="ChEBI" id="CHEBI:143103"/>
        <dbReference type="EC" id="3.4.19.13"/>
    </reaction>
</comment>
<dbReference type="GO" id="GO:0006751">
    <property type="term" value="P:glutathione catabolic process"/>
    <property type="evidence" value="ECO:0007669"/>
    <property type="project" value="InterPro"/>
</dbReference>
<reference evidence="9" key="1">
    <citation type="journal article" date="2018" name="Nat. Microbiol.">
        <title>Leveraging single-cell genomics to expand the fungal tree of life.</title>
        <authorList>
            <person name="Ahrendt S.R."/>
            <person name="Quandt C.A."/>
            <person name="Ciobanu D."/>
            <person name="Clum A."/>
            <person name="Salamov A."/>
            <person name="Andreopoulos B."/>
            <person name="Cheng J.F."/>
            <person name="Woyke T."/>
            <person name="Pelin A."/>
            <person name="Henrissat B."/>
            <person name="Reynolds N.K."/>
            <person name="Benny G.L."/>
            <person name="Smith M.E."/>
            <person name="James T.Y."/>
            <person name="Grigoriev I.V."/>
        </authorList>
    </citation>
    <scope>NUCLEOTIDE SEQUENCE [LARGE SCALE GENOMIC DNA]</scope>
</reference>
<dbReference type="InterPro" id="IPR043138">
    <property type="entry name" value="GGT_lsub"/>
</dbReference>
<evidence type="ECO:0000256" key="3">
    <source>
        <dbReference type="ARBA" id="ARBA00005115"/>
    </source>
</evidence>
<organism evidence="8 9">
    <name type="scientific">Piptocephalis cylindrospora</name>
    <dbReference type="NCBI Taxonomy" id="1907219"/>
    <lineage>
        <taxon>Eukaryota</taxon>
        <taxon>Fungi</taxon>
        <taxon>Fungi incertae sedis</taxon>
        <taxon>Zoopagomycota</taxon>
        <taxon>Zoopagomycotina</taxon>
        <taxon>Zoopagomycetes</taxon>
        <taxon>Zoopagales</taxon>
        <taxon>Piptocephalidaceae</taxon>
        <taxon>Piptocephalis</taxon>
    </lineage>
</organism>
<dbReference type="InterPro" id="IPR029055">
    <property type="entry name" value="Ntn_hydrolases_N"/>
</dbReference>
<dbReference type="Proteomes" id="UP000267251">
    <property type="component" value="Unassembled WGS sequence"/>
</dbReference>
<proteinExistence type="inferred from homology"/>
<protein>
    <submittedName>
        <fullName evidence="8">Nucleophile aminohydrolase</fullName>
    </submittedName>
</protein>
<keyword evidence="8" id="KW-0378">Hydrolase</keyword>
<feature type="binding site" evidence="7">
    <location>
        <position position="68"/>
    </location>
    <ligand>
        <name>L-glutamate</name>
        <dbReference type="ChEBI" id="CHEBI:29985"/>
    </ligand>
</feature>
<evidence type="ECO:0000256" key="5">
    <source>
        <dbReference type="ARBA" id="ARBA00047417"/>
    </source>
</evidence>
<dbReference type="InterPro" id="IPR000101">
    <property type="entry name" value="GGT_peptidase"/>
</dbReference>
<feature type="binding site" evidence="7">
    <location>
        <begin position="403"/>
        <end position="404"/>
    </location>
    <ligand>
        <name>L-glutamate</name>
        <dbReference type="ChEBI" id="CHEBI:29985"/>
    </ligand>
</feature>
<evidence type="ECO:0000256" key="4">
    <source>
        <dbReference type="ARBA" id="ARBA00009381"/>
    </source>
</evidence>
<dbReference type="Gene3D" id="3.60.20.40">
    <property type="match status" value="1"/>
</dbReference>
<dbReference type="GO" id="GO:0005886">
    <property type="term" value="C:plasma membrane"/>
    <property type="evidence" value="ECO:0007669"/>
    <property type="project" value="TreeGrafter"/>
</dbReference>
<evidence type="ECO:0000256" key="2">
    <source>
        <dbReference type="ARBA" id="ARBA00001089"/>
    </source>
</evidence>